<evidence type="ECO:0000313" key="2">
    <source>
        <dbReference type="EMBL" id="UVD31821.1"/>
    </source>
</evidence>
<dbReference type="EMBL" id="OP094641">
    <property type="protein sequence ID" value="UVD31821.1"/>
    <property type="molecule type" value="Genomic_DNA"/>
</dbReference>
<proteinExistence type="predicted"/>
<dbReference type="InterPro" id="IPR003615">
    <property type="entry name" value="HNH_nuc"/>
</dbReference>
<sequence>MINYIELFSYRDGEIFYKLAPKRKPGLLGLSAGTKRNDGYVIVKINGERFYRHRIIWTMFNGSIPGGKVIDHINGIAGDDRIENLRLADTIINAKNQKKNSKNSSGFNGVNLYRNGKWRVSSGNTHIGYYDSLDEAVKAREEFNMKNGFTWRHGK</sequence>
<protein>
    <recommendedName>
        <fullName evidence="1">HNH nuclease domain-containing protein</fullName>
    </recommendedName>
</protein>
<dbReference type="Pfam" id="PF13392">
    <property type="entry name" value="HNH_3"/>
    <property type="match status" value="1"/>
</dbReference>
<reference evidence="2" key="1">
    <citation type="submission" date="2022-07" db="EMBL/GenBank/DDBJ databases">
        <authorList>
            <person name="Kim K.-J."/>
        </authorList>
    </citation>
    <scope>NUCLEOTIDE SEQUENCE</scope>
</reference>
<dbReference type="Proteomes" id="UP001058314">
    <property type="component" value="Segment"/>
</dbReference>
<gene>
    <name evidence="2" type="ORF">Lg3_00026</name>
</gene>
<dbReference type="Gene3D" id="3.90.75.20">
    <property type="match status" value="1"/>
</dbReference>
<feature type="domain" description="HNH nuclease" evidence="1">
    <location>
        <begin position="51"/>
        <end position="88"/>
    </location>
</feature>
<organism evidence="2 3">
    <name type="scientific">Escherichia phage Lg3</name>
    <dbReference type="NCBI Taxonomy" id="2972436"/>
    <lineage>
        <taxon>Viruses</taxon>
        <taxon>Duplodnaviria</taxon>
        <taxon>Heunggongvirae</taxon>
        <taxon>Uroviricota</taxon>
        <taxon>Caudoviricetes</taxon>
        <taxon>Drexlerviridae</taxon>
        <taxon>Tunavirinae</taxon>
        <taxon>Tunavirus</taxon>
        <taxon>Tunavirus Lg3</taxon>
    </lineage>
</organism>
<evidence type="ECO:0000313" key="3">
    <source>
        <dbReference type="Proteomes" id="UP001058314"/>
    </source>
</evidence>
<dbReference type="SUPFAM" id="SSF54060">
    <property type="entry name" value="His-Me finger endonucleases"/>
    <property type="match status" value="1"/>
</dbReference>
<accession>A0A976XKL9</accession>
<keyword evidence="3" id="KW-1185">Reference proteome</keyword>
<evidence type="ECO:0000259" key="1">
    <source>
        <dbReference type="Pfam" id="PF13392"/>
    </source>
</evidence>
<name>A0A976XKL9_9CAUD</name>
<dbReference type="InterPro" id="IPR044925">
    <property type="entry name" value="His-Me_finger_sf"/>
</dbReference>